<dbReference type="STRING" id="1230458.C484_10596"/>
<proteinExistence type="predicted"/>
<gene>
    <name evidence="1" type="ORF">C484_10596</name>
</gene>
<keyword evidence="2" id="KW-1185">Reference proteome</keyword>
<organism evidence="1 2">
    <name type="scientific">Natrialba taiwanensis DSM 12281</name>
    <dbReference type="NCBI Taxonomy" id="1230458"/>
    <lineage>
        <taxon>Archaea</taxon>
        <taxon>Methanobacteriati</taxon>
        <taxon>Methanobacteriota</taxon>
        <taxon>Stenosarchaea group</taxon>
        <taxon>Halobacteria</taxon>
        <taxon>Halobacteriales</taxon>
        <taxon>Natrialbaceae</taxon>
        <taxon>Natrialba</taxon>
    </lineage>
</organism>
<reference evidence="1 2" key="1">
    <citation type="journal article" date="2014" name="PLoS Genet.">
        <title>Phylogenetically driven sequencing of extremely halophilic archaea reveals strategies for static and dynamic osmo-response.</title>
        <authorList>
            <person name="Becker E.A."/>
            <person name="Seitzer P.M."/>
            <person name="Tritt A."/>
            <person name="Larsen D."/>
            <person name="Krusor M."/>
            <person name="Yao A.I."/>
            <person name="Wu D."/>
            <person name="Madern D."/>
            <person name="Eisen J.A."/>
            <person name="Darling A.E."/>
            <person name="Facciotti M.T."/>
        </authorList>
    </citation>
    <scope>NUCLEOTIDE SEQUENCE [LARGE SCALE GENOMIC DNA]</scope>
    <source>
        <strain evidence="1 2">DSM 12281</strain>
    </source>
</reference>
<evidence type="ECO:0000313" key="1">
    <source>
        <dbReference type="EMBL" id="ELY91470.1"/>
    </source>
</evidence>
<dbReference type="AlphaFoldDB" id="L9ZY87"/>
<protein>
    <submittedName>
        <fullName evidence="1">Uncharacterized protein</fullName>
    </submittedName>
</protein>
<dbReference type="Proteomes" id="UP000011648">
    <property type="component" value="Unassembled WGS sequence"/>
</dbReference>
<dbReference type="EMBL" id="AOIL01000037">
    <property type="protein sequence ID" value="ELY91470.1"/>
    <property type="molecule type" value="Genomic_DNA"/>
</dbReference>
<accession>L9ZY87</accession>
<name>L9ZY87_9EURY</name>
<comment type="caution">
    <text evidence="1">The sequence shown here is derived from an EMBL/GenBank/DDBJ whole genome shotgun (WGS) entry which is preliminary data.</text>
</comment>
<sequence>MVRTTPTLIRDELDVDSTELSDSVAERYARRAHALVEERVCDIEDIDEQILEDLETLVAAHFAVSRVTGGAKGEQVTRVQQESAQVTFASASSDSAEGTSYWDQAIMLDPSGCLGQRSVAPSIVGVR</sequence>
<evidence type="ECO:0000313" key="2">
    <source>
        <dbReference type="Proteomes" id="UP000011648"/>
    </source>
</evidence>